<dbReference type="SUPFAM" id="SSF51905">
    <property type="entry name" value="FAD/NAD(P)-binding domain"/>
    <property type="match status" value="1"/>
</dbReference>
<dbReference type="PANTHER" id="PTHR10668:SF103">
    <property type="entry name" value="PYRIDINE NUCLEOTIDE-DISULFIDE OXIDOREDUCTASE DOMAIN-CONTAINING PROTEIN 2"/>
    <property type="match status" value="1"/>
</dbReference>
<gene>
    <name evidence="1" type="ORF">UFOPK1767_00896</name>
</gene>
<sequence>MSLLPKRIIEDLGLNVETAPRRYGSFNPAPDGKTVLFIDEIDAEATARSFESIGAASDFDAWNTFYSKTETIAQRLFPTVLEPLKTESEVQQLLGPELWNEFFTRPIGETIADSFESDLVRGAVMTDALIGTFASNHDAALDANKCFLYHVIGNETGEWNIPVGGMGSVTASMAERARELGADLKAGCEVLSIGDLQGDTATDSPVRTITFRQGGRAHSVSARFVLANVARPVLESLRGRPSAHTIEGAQVKVNLLLQRLPRLKSDTDPVAAFGGTFHINEGFEQLQVAFEQATRGEIPNPLPCEIYCHSITDPTILGETLRESGAQTLTVFALQTPHALVRDNDNDVMRQKLEDAVIDSINSVLSEDIRDLLLADANGKPCIETKTTLDLEHALGLPGGNIFHAPLSWPFVTDDTPLSTPAERWGVDTLEPGIFFCGSTARRGGAVSGIGGHNAAMAVLESD</sequence>
<proteinExistence type="predicted"/>
<accession>A0A6J6FNZ5</accession>
<dbReference type="InterPro" id="IPR036188">
    <property type="entry name" value="FAD/NAD-bd_sf"/>
</dbReference>
<reference evidence="1" key="1">
    <citation type="submission" date="2020-05" db="EMBL/GenBank/DDBJ databases">
        <authorList>
            <person name="Chiriac C."/>
            <person name="Salcher M."/>
            <person name="Ghai R."/>
            <person name="Kavagutti S V."/>
        </authorList>
    </citation>
    <scope>NUCLEOTIDE SEQUENCE</scope>
</reference>
<name>A0A6J6FNZ5_9ZZZZ</name>
<dbReference type="PANTHER" id="PTHR10668">
    <property type="entry name" value="PHYTOENE DEHYDROGENASE"/>
    <property type="match status" value="1"/>
</dbReference>
<dbReference type="GO" id="GO:0005829">
    <property type="term" value="C:cytosol"/>
    <property type="evidence" value="ECO:0007669"/>
    <property type="project" value="TreeGrafter"/>
</dbReference>
<protein>
    <submittedName>
        <fullName evidence="1">Unannotated protein</fullName>
    </submittedName>
</protein>
<dbReference type="AlphaFoldDB" id="A0A6J6FNZ5"/>
<organism evidence="1">
    <name type="scientific">freshwater metagenome</name>
    <dbReference type="NCBI Taxonomy" id="449393"/>
    <lineage>
        <taxon>unclassified sequences</taxon>
        <taxon>metagenomes</taxon>
        <taxon>ecological metagenomes</taxon>
    </lineage>
</organism>
<dbReference type="EMBL" id="CAEZTZ010000135">
    <property type="protein sequence ID" value="CAB4590110.1"/>
    <property type="molecule type" value="Genomic_DNA"/>
</dbReference>
<evidence type="ECO:0000313" key="1">
    <source>
        <dbReference type="EMBL" id="CAB4590110.1"/>
    </source>
</evidence>